<dbReference type="OrthoDB" id="582926at2759"/>
<dbReference type="EMBL" id="CM029045">
    <property type="protein sequence ID" value="KAG2600318.1"/>
    <property type="molecule type" value="Genomic_DNA"/>
</dbReference>
<protein>
    <recommendedName>
        <fullName evidence="4">PDZ domain-containing protein</fullName>
    </recommendedName>
</protein>
<dbReference type="InterPro" id="IPR043504">
    <property type="entry name" value="Peptidase_S1_PA_chymotrypsin"/>
</dbReference>
<keyword evidence="3" id="KW-1185">Reference proteome</keyword>
<comment type="caution">
    <text evidence="2">The sequence shown here is derived from an EMBL/GenBank/DDBJ whole genome shotgun (WGS) entry which is preliminary data.</text>
</comment>
<evidence type="ECO:0000313" key="2">
    <source>
        <dbReference type="EMBL" id="KAG2600318.1"/>
    </source>
</evidence>
<dbReference type="InterPro" id="IPR009003">
    <property type="entry name" value="Peptidase_S1_PA"/>
</dbReference>
<dbReference type="SUPFAM" id="SSF50494">
    <property type="entry name" value="Trypsin-like serine proteases"/>
    <property type="match status" value="1"/>
</dbReference>
<organism evidence="2 3">
    <name type="scientific">Panicum virgatum</name>
    <name type="common">Blackwell switchgrass</name>
    <dbReference type="NCBI Taxonomy" id="38727"/>
    <lineage>
        <taxon>Eukaryota</taxon>
        <taxon>Viridiplantae</taxon>
        <taxon>Streptophyta</taxon>
        <taxon>Embryophyta</taxon>
        <taxon>Tracheophyta</taxon>
        <taxon>Spermatophyta</taxon>
        <taxon>Magnoliopsida</taxon>
        <taxon>Liliopsida</taxon>
        <taxon>Poales</taxon>
        <taxon>Poaceae</taxon>
        <taxon>PACMAD clade</taxon>
        <taxon>Panicoideae</taxon>
        <taxon>Panicodae</taxon>
        <taxon>Paniceae</taxon>
        <taxon>Panicinae</taxon>
        <taxon>Panicum</taxon>
        <taxon>Panicum sect. Hiantes</taxon>
    </lineage>
</organism>
<gene>
    <name evidence="2" type="ORF">PVAP13_5KG470500</name>
</gene>
<feature type="compositionally biased region" description="Low complexity" evidence="1">
    <location>
        <begin position="1"/>
        <end position="14"/>
    </location>
</feature>
<feature type="region of interest" description="Disordered" evidence="1">
    <location>
        <begin position="1"/>
        <end position="60"/>
    </location>
</feature>
<sequence>MSRSRSSDSLLPDPGSEAREGEGASRGSPASGSVRSEGDAAYHGPHRSAEHRPGKRKMEEGGQIAMSLTEQEEAAAVQKNQPGKASAAIVGQGSRSSAAAPRLRYPPCPKIIKHRDMLKWYKECERISEILDKDIDYDIPTMRKPKDPLTTKAVQSSKDKEVVLRAAHNVVIVSYIKDDGRREPRCNGIIIKELSDGSGKYGAMVVTYCGAVCTSGRLRDPLPTLSVTVPHKEMCLDAKLMYFNDRYNIALLYIDLNVTLELPSIGCHPQYGEEVFVLARDGGASLRVRRGNIKWLEESGFLGRDHYMFLSSAIPQGGNGGMVIDHDGIFRGMAVHSSPHPAVISISIIERCIDMFMRFKQVACPILGIEMRTIALLDVQLHEDISFFGVKGGFVVDEVYNPVAEELGIKSGNVIISINGLDAVRLPELEEYLLSLGWGYLMDKSTCMKEFKLRVFDLKSRVERDVTVPVRYYDKPERDEDFEWMGSYDLS</sequence>
<accession>A0A8T0SSZ5</accession>
<feature type="compositionally biased region" description="Basic and acidic residues" evidence="1">
    <location>
        <begin position="47"/>
        <end position="60"/>
    </location>
</feature>
<name>A0A8T0SSZ5_PANVG</name>
<evidence type="ECO:0000313" key="3">
    <source>
        <dbReference type="Proteomes" id="UP000823388"/>
    </source>
</evidence>
<proteinExistence type="predicted"/>
<dbReference type="PANTHER" id="PTHR47389">
    <property type="entry name" value="OS09G0436400 PROTEIN"/>
    <property type="match status" value="1"/>
</dbReference>
<dbReference type="SUPFAM" id="SSF50156">
    <property type="entry name" value="PDZ domain-like"/>
    <property type="match status" value="1"/>
</dbReference>
<dbReference type="InterPro" id="IPR036034">
    <property type="entry name" value="PDZ_sf"/>
</dbReference>
<dbReference type="Proteomes" id="UP000823388">
    <property type="component" value="Chromosome 5K"/>
</dbReference>
<dbReference type="Gene3D" id="2.40.10.10">
    <property type="entry name" value="Trypsin-like serine proteases"/>
    <property type="match status" value="2"/>
</dbReference>
<dbReference type="PANTHER" id="PTHR47389:SF5">
    <property type="entry name" value="OS09G0436700 PROTEIN"/>
    <property type="match status" value="1"/>
</dbReference>
<dbReference type="AlphaFoldDB" id="A0A8T0SSZ5"/>
<evidence type="ECO:0008006" key="4">
    <source>
        <dbReference type="Google" id="ProtNLM"/>
    </source>
</evidence>
<reference evidence="2" key="1">
    <citation type="submission" date="2020-05" db="EMBL/GenBank/DDBJ databases">
        <title>WGS assembly of Panicum virgatum.</title>
        <authorList>
            <person name="Lovell J.T."/>
            <person name="Jenkins J."/>
            <person name="Shu S."/>
            <person name="Juenger T.E."/>
            <person name="Schmutz J."/>
        </authorList>
    </citation>
    <scope>NUCLEOTIDE SEQUENCE</scope>
    <source>
        <strain evidence="2">AP13</strain>
    </source>
</reference>
<feature type="region of interest" description="Disordered" evidence="1">
    <location>
        <begin position="72"/>
        <end position="101"/>
    </location>
</feature>
<evidence type="ECO:0000256" key="1">
    <source>
        <dbReference type="SAM" id="MobiDB-lite"/>
    </source>
</evidence>